<comment type="caution">
    <text evidence="1">The sequence shown here is derived from an EMBL/GenBank/DDBJ whole genome shotgun (WGS) entry which is preliminary data.</text>
</comment>
<sequence length="64" mass="7570">MVLEKLIKLRNQLLQMVEYKVGTGGQEFLLWQDHGTLPEFLYIGSHSQELQPCQGCFWTHLWLH</sequence>
<organism evidence="1">
    <name type="scientific">Sesamum radiatum</name>
    <name type="common">Black benniseed</name>
    <dbReference type="NCBI Taxonomy" id="300843"/>
    <lineage>
        <taxon>Eukaryota</taxon>
        <taxon>Viridiplantae</taxon>
        <taxon>Streptophyta</taxon>
        <taxon>Embryophyta</taxon>
        <taxon>Tracheophyta</taxon>
        <taxon>Spermatophyta</taxon>
        <taxon>Magnoliopsida</taxon>
        <taxon>eudicotyledons</taxon>
        <taxon>Gunneridae</taxon>
        <taxon>Pentapetalae</taxon>
        <taxon>asterids</taxon>
        <taxon>lamiids</taxon>
        <taxon>Lamiales</taxon>
        <taxon>Pedaliaceae</taxon>
        <taxon>Sesamum</taxon>
    </lineage>
</organism>
<dbReference type="AlphaFoldDB" id="A0AAW2MWM1"/>
<protein>
    <submittedName>
        <fullName evidence="1">Uncharacterized protein</fullName>
    </submittedName>
</protein>
<gene>
    <name evidence="1" type="ORF">Sradi_4807400</name>
</gene>
<evidence type="ECO:0000313" key="1">
    <source>
        <dbReference type="EMBL" id="KAL0335955.1"/>
    </source>
</evidence>
<dbReference type="EMBL" id="JACGWJ010000021">
    <property type="protein sequence ID" value="KAL0335955.1"/>
    <property type="molecule type" value="Genomic_DNA"/>
</dbReference>
<reference evidence="1" key="1">
    <citation type="submission" date="2020-06" db="EMBL/GenBank/DDBJ databases">
        <authorList>
            <person name="Li T."/>
            <person name="Hu X."/>
            <person name="Zhang T."/>
            <person name="Song X."/>
            <person name="Zhang H."/>
            <person name="Dai N."/>
            <person name="Sheng W."/>
            <person name="Hou X."/>
            <person name="Wei L."/>
        </authorList>
    </citation>
    <scope>NUCLEOTIDE SEQUENCE</scope>
    <source>
        <strain evidence="1">G02</strain>
        <tissue evidence="1">Leaf</tissue>
    </source>
</reference>
<name>A0AAW2MWM1_SESRA</name>
<proteinExistence type="predicted"/>
<accession>A0AAW2MWM1</accession>
<reference evidence="1" key="2">
    <citation type="journal article" date="2024" name="Plant">
        <title>Genomic evolution and insights into agronomic trait innovations of Sesamum species.</title>
        <authorList>
            <person name="Miao H."/>
            <person name="Wang L."/>
            <person name="Qu L."/>
            <person name="Liu H."/>
            <person name="Sun Y."/>
            <person name="Le M."/>
            <person name="Wang Q."/>
            <person name="Wei S."/>
            <person name="Zheng Y."/>
            <person name="Lin W."/>
            <person name="Duan Y."/>
            <person name="Cao H."/>
            <person name="Xiong S."/>
            <person name="Wang X."/>
            <person name="Wei L."/>
            <person name="Li C."/>
            <person name="Ma Q."/>
            <person name="Ju M."/>
            <person name="Zhao R."/>
            <person name="Li G."/>
            <person name="Mu C."/>
            <person name="Tian Q."/>
            <person name="Mei H."/>
            <person name="Zhang T."/>
            <person name="Gao T."/>
            <person name="Zhang H."/>
        </authorList>
    </citation>
    <scope>NUCLEOTIDE SEQUENCE</scope>
    <source>
        <strain evidence="1">G02</strain>
    </source>
</reference>